<name>A0A0A9A8F1_ARUDO</name>
<accession>A0A0A9A8F1</accession>
<reference evidence="1" key="2">
    <citation type="journal article" date="2015" name="Data Brief">
        <title>Shoot transcriptome of the giant reed, Arundo donax.</title>
        <authorList>
            <person name="Barrero R.A."/>
            <person name="Guerrero F.D."/>
            <person name="Moolhuijzen P."/>
            <person name="Goolsby J.A."/>
            <person name="Tidwell J."/>
            <person name="Bellgard S.E."/>
            <person name="Bellgard M.I."/>
        </authorList>
    </citation>
    <scope>NUCLEOTIDE SEQUENCE</scope>
    <source>
        <tissue evidence="1">Shoot tissue taken approximately 20 cm above the soil surface</tissue>
    </source>
</reference>
<organism evidence="1">
    <name type="scientific">Arundo donax</name>
    <name type="common">Giant reed</name>
    <name type="synonym">Donax arundinaceus</name>
    <dbReference type="NCBI Taxonomy" id="35708"/>
    <lineage>
        <taxon>Eukaryota</taxon>
        <taxon>Viridiplantae</taxon>
        <taxon>Streptophyta</taxon>
        <taxon>Embryophyta</taxon>
        <taxon>Tracheophyta</taxon>
        <taxon>Spermatophyta</taxon>
        <taxon>Magnoliopsida</taxon>
        <taxon>Liliopsida</taxon>
        <taxon>Poales</taxon>
        <taxon>Poaceae</taxon>
        <taxon>PACMAD clade</taxon>
        <taxon>Arundinoideae</taxon>
        <taxon>Arundineae</taxon>
        <taxon>Arundo</taxon>
    </lineage>
</organism>
<evidence type="ECO:0000313" key="1">
    <source>
        <dbReference type="EMBL" id="JAD45270.1"/>
    </source>
</evidence>
<proteinExistence type="predicted"/>
<sequence>MLCTGSYEYVCLLLYRLYVLFI</sequence>
<dbReference type="AlphaFoldDB" id="A0A0A9A8F1"/>
<protein>
    <submittedName>
        <fullName evidence="1">Uncharacterized protein</fullName>
    </submittedName>
</protein>
<dbReference type="EMBL" id="GBRH01252625">
    <property type="protein sequence ID" value="JAD45270.1"/>
    <property type="molecule type" value="Transcribed_RNA"/>
</dbReference>
<reference evidence="1" key="1">
    <citation type="submission" date="2014-09" db="EMBL/GenBank/DDBJ databases">
        <authorList>
            <person name="Magalhaes I.L.F."/>
            <person name="Oliveira U."/>
            <person name="Santos F.R."/>
            <person name="Vidigal T.H.D.A."/>
            <person name="Brescovit A.D."/>
            <person name="Santos A.J."/>
        </authorList>
    </citation>
    <scope>NUCLEOTIDE SEQUENCE</scope>
    <source>
        <tissue evidence="1">Shoot tissue taken approximately 20 cm above the soil surface</tissue>
    </source>
</reference>